<dbReference type="AlphaFoldDB" id="A0A9N9X7J7"/>
<feature type="compositionally biased region" description="Basic and acidic residues" evidence="1">
    <location>
        <begin position="24"/>
        <end position="42"/>
    </location>
</feature>
<dbReference type="EMBL" id="OU898276">
    <property type="protein sequence ID" value="CAG9827934.1"/>
    <property type="molecule type" value="Genomic_DNA"/>
</dbReference>
<evidence type="ECO:0000313" key="2">
    <source>
        <dbReference type="EMBL" id="CAG9827934.1"/>
    </source>
</evidence>
<protein>
    <submittedName>
        <fullName evidence="2">Uncharacterized protein</fullName>
    </submittedName>
</protein>
<dbReference type="Proteomes" id="UP001153709">
    <property type="component" value="Chromosome 1"/>
</dbReference>
<evidence type="ECO:0000313" key="3">
    <source>
        <dbReference type="Proteomes" id="UP001153709"/>
    </source>
</evidence>
<dbReference type="OrthoDB" id="1850764at2759"/>
<evidence type="ECO:0000256" key="1">
    <source>
        <dbReference type="SAM" id="MobiDB-lite"/>
    </source>
</evidence>
<feature type="compositionally biased region" description="Basic and acidic residues" evidence="1">
    <location>
        <begin position="1"/>
        <end position="16"/>
    </location>
</feature>
<accession>A0A9N9X7J7</accession>
<gene>
    <name evidence="2" type="ORF">DIABBA_LOCUS1888</name>
</gene>
<feature type="compositionally biased region" description="Basic and acidic residues" evidence="1">
    <location>
        <begin position="50"/>
        <end position="74"/>
    </location>
</feature>
<proteinExistence type="predicted"/>
<feature type="region of interest" description="Disordered" evidence="1">
    <location>
        <begin position="1"/>
        <end position="131"/>
    </location>
</feature>
<reference evidence="2" key="1">
    <citation type="submission" date="2022-01" db="EMBL/GenBank/DDBJ databases">
        <authorList>
            <person name="King R."/>
        </authorList>
    </citation>
    <scope>NUCLEOTIDE SEQUENCE</scope>
</reference>
<keyword evidence="3" id="KW-1185">Reference proteome</keyword>
<name>A0A9N9X7J7_DIABA</name>
<sequence length="156" mass="17350">MSLDPAKREHGEEPIVIHRGTLQEMREEYKNRKIHAKPEPKAKPVPVQKIEQHPVKGIIKDFEKDNKQIEEEKNNINMKSTEDDGEKIPSIIPPKPLPRTSRTSSMCDSQPAEDANSAPKPVARPRTNSCVPVVTSVSPVAPVSGGYKVINVVFDV</sequence>
<organism evidence="2 3">
    <name type="scientific">Diabrotica balteata</name>
    <name type="common">Banded cucumber beetle</name>
    <dbReference type="NCBI Taxonomy" id="107213"/>
    <lineage>
        <taxon>Eukaryota</taxon>
        <taxon>Metazoa</taxon>
        <taxon>Ecdysozoa</taxon>
        <taxon>Arthropoda</taxon>
        <taxon>Hexapoda</taxon>
        <taxon>Insecta</taxon>
        <taxon>Pterygota</taxon>
        <taxon>Neoptera</taxon>
        <taxon>Endopterygota</taxon>
        <taxon>Coleoptera</taxon>
        <taxon>Polyphaga</taxon>
        <taxon>Cucujiformia</taxon>
        <taxon>Chrysomeloidea</taxon>
        <taxon>Chrysomelidae</taxon>
        <taxon>Galerucinae</taxon>
        <taxon>Diabroticina</taxon>
        <taxon>Diabroticites</taxon>
        <taxon>Diabrotica</taxon>
    </lineage>
</organism>